<dbReference type="AlphaFoldDB" id="A0A1G4MKS1"/>
<evidence type="ECO:0000259" key="6">
    <source>
        <dbReference type="PROSITE" id="PS50016"/>
    </source>
</evidence>
<sequence length="630" mass="71727">MDKSLTPVSRRSKSSSPNSLSESSSSNESNLRRPRRSASINVDYNLKKRRIIPGDDYLVKKKDPKQEIGGAEASEIVKEQKDVLEHTPNGEIHFNEPRITDPVNGMTGLPLSMGPPEKVKKESLWNYRKNQNGSTTTAREIDTEESAEKSYQQNLLTEESDHLTSMSELRREHEPVDIHKEKRRGRKIKATKHKHKHFPMHTKIKATAAKENKLFGQNSITNQKTIATPVIAEDVVIENDDYCASCFQPGVFLCCDTCPKSFHFACCNPPLDPDNLPEGDWSCEDCQLRIQCSTKASVHKLEKEFLGELERTKGISLFGKLLFRVEHANPKQFQLPLSIREAFLDVKTGSHGEYLDNSLKEPLNEKQLLGTPYGQSLTRMDQYNPELHMDQESGKILVCYKCRQSKMGTIDHPESERLIMSCDYCGTPWHLDCIPRASFKNLGSKWACPLHASSLIPFRKRRLARNQKTLSPSIPCGYANNGDIDVILDEVSAPISKEVLKENKKNNELAVVHLSENSIKLDFVDKIYRAKKALREQNLRDQDHLIDKILSSCSQSYPQLNDVSSLLYFSLQSSQHLKKLWDFKELCKVATAEAEKVDLDFVEIRKLSALKKLLESKSRREVMDFFGLHE</sequence>
<feature type="compositionally biased region" description="Low complexity" evidence="5">
    <location>
        <begin position="14"/>
        <end position="29"/>
    </location>
</feature>
<organism evidence="7 8">
    <name type="scientific">Lachancea fermentati</name>
    <name type="common">Zygosaccharomyces fermentati</name>
    <dbReference type="NCBI Taxonomy" id="4955"/>
    <lineage>
        <taxon>Eukaryota</taxon>
        <taxon>Fungi</taxon>
        <taxon>Dikarya</taxon>
        <taxon>Ascomycota</taxon>
        <taxon>Saccharomycotina</taxon>
        <taxon>Saccharomycetes</taxon>
        <taxon>Saccharomycetales</taxon>
        <taxon>Saccharomycetaceae</taxon>
        <taxon>Lachancea</taxon>
    </lineage>
</organism>
<dbReference type="InterPro" id="IPR001965">
    <property type="entry name" value="Znf_PHD"/>
</dbReference>
<dbReference type="CDD" id="cd15535">
    <property type="entry name" value="PHD1_Rco1"/>
    <property type="match status" value="1"/>
</dbReference>
<dbReference type="Proteomes" id="UP000190831">
    <property type="component" value="Chromosome H"/>
</dbReference>
<dbReference type="InterPro" id="IPR052819">
    <property type="entry name" value="Chromatin_regulatory_protein"/>
</dbReference>
<keyword evidence="3" id="KW-0862">Zinc</keyword>
<evidence type="ECO:0000256" key="2">
    <source>
        <dbReference type="ARBA" id="ARBA00022771"/>
    </source>
</evidence>
<dbReference type="PROSITE" id="PS01359">
    <property type="entry name" value="ZF_PHD_1"/>
    <property type="match status" value="1"/>
</dbReference>
<dbReference type="STRING" id="4955.A0A1G4MKS1"/>
<evidence type="ECO:0000256" key="1">
    <source>
        <dbReference type="ARBA" id="ARBA00022723"/>
    </source>
</evidence>
<evidence type="ECO:0000256" key="4">
    <source>
        <dbReference type="PROSITE-ProRule" id="PRU00146"/>
    </source>
</evidence>
<proteinExistence type="predicted"/>
<reference evidence="7 8" key="1">
    <citation type="submission" date="2016-03" db="EMBL/GenBank/DDBJ databases">
        <authorList>
            <person name="Devillers H."/>
        </authorList>
    </citation>
    <scope>NUCLEOTIDE SEQUENCE [LARGE SCALE GENOMIC DNA]</scope>
    <source>
        <strain evidence="7">CBS 6772</strain>
    </source>
</reference>
<dbReference type="Gene3D" id="3.30.40.10">
    <property type="entry name" value="Zinc/RING finger domain, C3HC4 (zinc finger)"/>
    <property type="match status" value="2"/>
</dbReference>
<evidence type="ECO:0000313" key="7">
    <source>
        <dbReference type="EMBL" id="SCW04487.1"/>
    </source>
</evidence>
<accession>A0A1G4MKS1</accession>
<dbReference type="OMA" id="CCDPPIE"/>
<protein>
    <submittedName>
        <fullName evidence="7">LAFE_0H14620g1_1</fullName>
    </submittedName>
</protein>
<feature type="region of interest" description="Disordered" evidence="5">
    <location>
        <begin position="127"/>
        <end position="153"/>
    </location>
</feature>
<feature type="region of interest" description="Disordered" evidence="5">
    <location>
        <begin position="1"/>
        <end position="42"/>
    </location>
</feature>
<evidence type="ECO:0000313" key="8">
    <source>
        <dbReference type="Proteomes" id="UP000190831"/>
    </source>
</evidence>
<dbReference type="OrthoDB" id="5876363at2759"/>
<feature type="compositionally biased region" description="Polar residues" evidence="5">
    <location>
        <begin position="128"/>
        <end position="138"/>
    </location>
</feature>
<dbReference type="InterPro" id="IPR011011">
    <property type="entry name" value="Znf_FYVE_PHD"/>
</dbReference>
<name>A0A1G4MKS1_LACFM</name>
<dbReference type="Pfam" id="PF00628">
    <property type="entry name" value="PHD"/>
    <property type="match status" value="1"/>
</dbReference>
<dbReference type="PANTHER" id="PTHR47636:SF1">
    <property type="entry name" value="TRANSCRIPTIONAL REGULATORY PROTEIN RCO1"/>
    <property type="match status" value="1"/>
</dbReference>
<dbReference type="InterPro" id="IPR019787">
    <property type="entry name" value="Znf_PHD-finger"/>
</dbReference>
<dbReference type="PROSITE" id="PS50016">
    <property type="entry name" value="ZF_PHD_2"/>
    <property type="match status" value="1"/>
</dbReference>
<gene>
    <name evidence="7" type="ORF">LAFE_0H14620G</name>
</gene>
<evidence type="ECO:0000256" key="5">
    <source>
        <dbReference type="SAM" id="MobiDB-lite"/>
    </source>
</evidence>
<dbReference type="GO" id="GO:0032221">
    <property type="term" value="C:Rpd3S complex"/>
    <property type="evidence" value="ECO:0007669"/>
    <property type="project" value="TreeGrafter"/>
</dbReference>
<dbReference type="SMART" id="SM00249">
    <property type="entry name" value="PHD"/>
    <property type="match status" value="2"/>
</dbReference>
<dbReference type="GO" id="GO:0008270">
    <property type="term" value="F:zinc ion binding"/>
    <property type="evidence" value="ECO:0007669"/>
    <property type="project" value="UniProtKB-KW"/>
</dbReference>
<keyword evidence="1" id="KW-0479">Metal-binding</keyword>
<keyword evidence="8" id="KW-1185">Reference proteome</keyword>
<dbReference type="InterPro" id="IPR013083">
    <property type="entry name" value="Znf_RING/FYVE/PHD"/>
</dbReference>
<dbReference type="SUPFAM" id="SSF57903">
    <property type="entry name" value="FYVE/PHD zinc finger"/>
    <property type="match status" value="2"/>
</dbReference>
<dbReference type="PANTHER" id="PTHR47636">
    <property type="entry name" value="TRANSCRIPTIONAL REGULATORY PROTEIN RCO1"/>
    <property type="match status" value="1"/>
</dbReference>
<feature type="domain" description="PHD-type" evidence="6">
    <location>
        <begin position="240"/>
        <end position="289"/>
    </location>
</feature>
<dbReference type="InterPro" id="IPR019786">
    <property type="entry name" value="Zinc_finger_PHD-type_CS"/>
</dbReference>
<dbReference type="GO" id="GO:0006357">
    <property type="term" value="P:regulation of transcription by RNA polymerase II"/>
    <property type="evidence" value="ECO:0007669"/>
    <property type="project" value="TreeGrafter"/>
</dbReference>
<keyword evidence="2 4" id="KW-0863">Zinc-finger</keyword>
<evidence type="ECO:0000256" key="3">
    <source>
        <dbReference type="ARBA" id="ARBA00022833"/>
    </source>
</evidence>
<dbReference type="EMBL" id="LT598491">
    <property type="protein sequence ID" value="SCW04487.1"/>
    <property type="molecule type" value="Genomic_DNA"/>
</dbReference>